<feature type="transmembrane region" description="Helical" evidence="7">
    <location>
        <begin position="273"/>
        <end position="291"/>
    </location>
</feature>
<evidence type="ECO:0000313" key="10">
    <source>
        <dbReference type="Proteomes" id="UP001162031"/>
    </source>
</evidence>
<reference evidence="9" key="1">
    <citation type="submission" date="2022-12" db="EMBL/GenBank/DDBJ databases">
        <authorList>
            <person name="Webb A."/>
        </authorList>
    </citation>
    <scope>NUCLEOTIDE SEQUENCE</scope>
    <source>
        <strain evidence="9">Hp1</strain>
    </source>
</reference>
<comment type="caution">
    <text evidence="9">The sequence shown here is derived from an EMBL/GenBank/DDBJ whole genome shotgun (WGS) entry which is preliminary data.</text>
</comment>
<dbReference type="InterPro" id="IPR043216">
    <property type="entry name" value="PAP-like"/>
</dbReference>
<evidence type="ECO:0000256" key="5">
    <source>
        <dbReference type="ARBA" id="ARBA00023136"/>
    </source>
</evidence>
<evidence type="ECO:0000256" key="6">
    <source>
        <dbReference type="SAM" id="MobiDB-lite"/>
    </source>
</evidence>
<dbReference type="InterPro" id="IPR036938">
    <property type="entry name" value="PAP2/HPO_sf"/>
</dbReference>
<feature type="transmembrane region" description="Helical" evidence="7">
    <location>
        <begin position="170"/>
        <end position="188"/>
    </location>
</feature>
<dbReference type="SUPFAM" id="SSF48317">
    <property type="entry name" value="Acid phosphatase/Vanadium-dependent haloperoxidase"/>
    <property type="match status" value="1"/>
</dbReference>
<dbReference type="Pfam" id="PF01569">
    <property type="entry name" value="PAP2"/>
    <property type="match status" value="1"/>
</dbReference>
<evidence type="ECO:0000256" key="1">
    <source>
        <dbReference type="ARBA" id="ARBA00004141"/>
    </source>
</evidence>
<dbReference type="EMBL" id="CANTFL010000970">
    <property type="protein sequence ID" value="CAI5728943.1"/>
    <property type="molecule type" value="Genomic_DNA"/>
</dbReference>
<feature type="transmembrane region" description="Helical" evidence="7">
    <location>
        <begin position="297"/>
        <end position="318"/>
    </location>
</feature>
<dbReference type="PANTHER" id="PTHR10165:SF35">
    <property type="entry name" value="RE23632P"/>
    <property type="match status" value="1"/>
</dbReference>
<dbReference type="AlphaFoldDB" id="A0AAV0TX56"/>
<feature type="transmembrane region" description="Helical" evidence="7">
    <location>
        <begin position="75"/>
        <end position="94"/>
    </location>
</feature>
<dbReference type="FunFam" id="1.20.144.10:FF:000055">
    <property type="entry name" value="Uncharacterized protein"/>
    <property type="match status" value="1"/>
</dbReference>
<feature type="compositionally biased region" description="Polar residues" evidence="6">
    <location>
        <begin position="1"/>
        <end position="20"/>
    </location>
</feature>
<comment type="subcellular location">
    <subcellularLocation>
        <location evidence="1">Membrane</location>
        <topology evidence="1">Multi-pass membrane protein</topology>
    </subcellularLocation>
</comment>
<dbReference type="Proteomes" id="UP001162031">
    <property type="component" value="Unassembled WGS sequence"/>
</dbReference>
<dbReference type="CDD" id="cd03390">
    <property type="entry name" value="PAP2_containing_1_like"/>
    <property type="match status" value="1"/>
</dbReference>
<name>A0AAV0TX56_HYABA</name>
<evidence type="ECO:0000259" key="8">
    <source>
        <dbReference type="SMART" id="SM00014"/>
    </source>
</evidence>
<dbReference type="GO" id="GO:0046839">
    <property type="term" value="P:phospholipid dephosphorylation"/>
    <property type="evidence" value="ECO:0007669"/>
    <property type="project" value="TreeGrafter"/>
</dbReference>
<proteinExistence type="inferred from homology"/>
<feature type="domain" description="Phosphatidic acid phosphatase type 2/haloperoxidase" evidence="8">
    <location>
        <begin position="170"/>
        <end position="318"/>
    </location>
</feature>
<evidence type="ECO:0000256" key="3">
    <source>
        <dbReference type="ARBA" id="ARBA00022692"/>
    </source>
</evidence>
<feature type="region of interest" description="Disordered" evidence="6">
    <location>
        <begin position="1"/>
        <end position="22"/>
    </location>
</feature>
<keyword evidence="10" id="KW-1185">Reference proteome</keyword>
<feature type="transmembrane region" description="Helical" evidence="7">
    <location>
        <begin position="234"/>
        <end position="252"/>
    </location>
</feature>
<evidence type="ECO:0000256" key="7">
    <source>
        <dbReference type="SAM" id="Phobius"/>
    </source>
</evidence>
<dbReference type="Gene3D" id="1.20.144.10">
    <property type="entry name" value="Phosphatidic acid phosphatase type 2/haloperoxidase"/>
    <property type="match status" value="1"/>
</dbReference>
<comment type="similarity">
    <text evidence="2">Belongs to the PA-phosphatase related phosphoesterase family.</text>
</comment>
<organism evidence="9 10">
    <name type="scientific">Hyaloperonospora brassicae</name>
    <name type="common">Brassica downy mildew</name>
    <name type="synonym">Peronospora brassicae</name>
    <dbReference type="NCBI Taxonomy" id="162125"/>
    <lineage>
        <taxon>Eukaryota</taxon>
        <taxon>Sar</taxon>
        <taxon>Stramenopiles</taxon>
        <taxon>Oomycota</taxon>
        <taxon>Peronosporomycetes</taxon>
        <taxon>Peronosporales</taxon>
        <taxon>Peronosporaceae</taxon>
        <taxon>Hyaloperonospora</taxon>
    </lineage>
</organism>
<keyword evidence="3 7" id="KW-0812">Transmembrane</keyword>
<dbReference type="PANTHER" id="PTHR10165">
    <property type="entry name" value="LIPID PHOSPHATE PHOSPHATASE"/>
    <property type="match status" value="1"/>
</dbReference>
<evidence type="ECO:0000313" key="9">
    <source>
        <dbReference type="EMBL" id="CAI5728943.1"/>
    </source>
</evidence>
<dbReference type="SMART" id="SM00014">
    <property type="entry name" value="acidPPc"/>
    <property type="match status" value="1"/>
</dbReference>
<dbReference type="GO" id="GO:0006644">
    <property type="term" value="P:phospholipid metabolic process"/>
    <property type="evidence" value="ECO:0007669"/>
    <property type="project" value="InterPro"/>
</dbReference>
<feature type="transmembrane region" description="Helical" evidence="7">
    <location>
        <begin position="132"/>
        <end position="158"/>
    </location>
</feature>
<protein>
    <recommendedName>
        <fullName evidence="8">Phosphatidic acid phosphatase type 2/haloperoxidase domain-containing protein</fullName>
    </recommendedName>
</protein>
<evidence type="ECO:0000256" key="2">
    <source>
        <dbReference type="ARBA" id="ARBA00008816"/>
    </source>
</evidence>
<evidence type="ECO:0000256" key="4">
    <source>
        <dbReference type="ARBA" id="ARBA00022989"/>
    </source>
</evidence>
<dbReference type="GO" id="GO:0016020">
    <property type="term" value="C:membrane"/>
    <property type="evidence" value="ECO:0007669"/>
    <property type="project" value="UniProtKB-SubCell"/>
</dbReference>
<dbReference type="InterPro" id="IPR000326">
    <property type="entry name" value="PAP2/HPO"/>
</dbReference>
<keyword evidence="4 7" id="KW-1133">Transmembrane helix</keyword>
<sequence>MSTTTSNGIKQASETETSEYCSMAASPRYSTSAALMTLNDSTGETEHSALHVGDSDTTAPAPPTALQRIVRRYRLLEFGSAAVLLALALLFANIKVHERPIPAIKVRVSSTVTTYALDPSIDETKLAEQVPMWLLMALGIGLPIATNIVVNYVLPLVCQVRVIAHDTRDLLLSLFQSVALATFFTQFTKNITGRFRPSFYDMCKWQYDVVWDGVSNLCTDAAGEKEGRKSFPSGHASFAWASMLIFALYMLGRSRLNCENRSSTTLRGGKKSLMLFLCCTPIILASWISVSRCIDNWHHYSDILAGSVIGAVSALFAFNYNYGSIFSWDCAGLPLEEIHERRMIKAKKVWSERFNEPSSWHTDRDSRPPLLNHMSGEFIVDLSSRSRDSVGV</sequence>
<gene>
    <name evidence="9" type="ORF">HBR001_LOCUS4446</name>
</gene>
<accession>A0AAV0TX56</accession>
<keyword evidence="5 7" id="KW-0472">Membrane</keyword>
<dbReference type="GO" id="GO:0008195">
    <property type="term" value="F:phosphatidate phosphatase activity"/>
    <property type="evidence" value="ECO:0007669"/>
    <property type="project" value="TreeGrafter"/>
</dbReference>